<dbReference type="EMBL" id="CH474011">
    <property type="protein sequence ID" value="EDL88289.1"/>
    <property type="molecule type" value="Genomic_DNA"/>
</dbReference>
<sequence length="34" mass="3644">MAMTGISCSNNLACLWGLSHHSHRGDIPRFGGCN</sequence>
<accession>A6K0D0</accession>
<evidence type="ECO:0000313" key="2">
    <source>
        <dbReference type="Proteomes" id="UP000234681"/>
    </source>
</evidence>
<organism evidence="1 2">
    <name type="scientific">Rattus norvegicus</name>
    <name type="common">Rat</name>
    <dbReference type="NCBI Taxonomy" id="10116"/>
    <lineage>
        <taxon>Eukaryota</taxon>
        <taxon>Metazoa</taxon>
        <taxon>Chordata</taxon>
        <taxon>Craniata</taxon>
        <taxon>Vertebrata</taxon>
        <taxon>Euteleostomi</taxon>
        <taxon>Mammalia</taxon>
        <taxon>Eutheria</taxon>
        <taxon>Euarchontoglires</taxon>
        <taxon>Glires</taxon>
        <taxon>Rodentia</taxon>
        <taxon>Myomorpha</taxon>
        <taxon>Muroidea</taxon>
        <taxon>Muridae</taxon>
        <taxon>Murinae</taxon>
        <taxon>Rattus</taxon>
    </lineage>
</organism>
<reference evidence="1 2" key="1">
    <citation type="submission" date="2005-09" db="EMBL/GenBank/DDBJ databases">
        <authorList>
            <person name="Mural R.J."/>
            <person name="Li P.W."/>
            <person name="Adams M.D."/>
            <person name="Amanatides P.G."/>
            <person name="Baden-Tillson H."/>
            <person name="Barnstead M."/>
            <person name="Chin S.H."/>
            <person name="Dew I."/>
            <person name="Evans C.A."/>
            <person name="Ferriera S."/>
            <person name="Flanigan M."/>
            <person name="Fosler C."/>
            <person name="Glodek A."/>
            <person name="Gu Z."/>
            <person name="Holt R.A."/>
            <person name="Jennings D."/>
            <person name="Kraft C.L."/>
            <person name="Lu F."/>
            <person name="Nguyen T."/>
            <person name="Nusskern D.R."/>
            <person name="Pfannkoch C.M."/>
            <person name="Sitter C."/>
            <person name="Sutton G.G."/>
            <person name="Venter J.C."/>
            <person name="Wang Z."/>
            <person name="Woodage T."/>
            <person name="Zheng X.H."/>
            <person name="Zhong F."/>
        </authorList>
    </citation>
    <scope>NUCLEOTIDE SEQUENCE [LARGE SCALE GENOMIC DNA]</scope>
    <source>
        <strain>BN</strain>
        <strain evidence="2">Sprague-Dawley</strain>
    </source>
</reference>
<gene>
    <name evidence="1" type="ORF">rCG_52496</name>
</gene>
<protein>
    <submittedName>
        <fullName evidence="1">RCG52496</fullName>
    </submittedName>
</protein>
<name>A6K0D0_RAT</name>
<proteinExistence type="predicted"/>
<dbReference type="AlphaFoldDB" id="A6K0D0"/>
<evidence type="ECO:0000313" key="1">
    <source>
        <dbReference type="EMBL" id="EDL88289.1"/>
    </source>
</evidence>
<dbReference type="Proteomes" id="UP000234681">
    <property type="component" value="Chromosome 4"/>
</dbReference>